<dbReference type="AlphaFoldDB" id="A0AAV2TKC6"/>
<dbReference type="InterPro" id="IPR020795">
    <property type="entry name" value="ORC3"/>
</dbReference>
<dbReference type="InterPro" id="IPR045667">
    <property type="entry name" value="ORC3_N"/>
</dbReference>
<evidence type="ECO:0000256" key="2">
    <source>
        <dbReference type="ARBA" id="ARBA00010977"/>
    </source>
</evidence>
<comment type="similarity">
    <text evidence="2">Belongs to the ORC3 family.</text>
</comment>
<comment type="subcellular location">
    <subcellularLocation>
        <location evidence="1">Nucleus</location>
    </subcellularLocation>
</comment>
<evidence type="ECO:0000256" key="1">
    <source>
        <dbReference type="ARBA" id="ARBA00004123"/>
    </source>
</evidence>
<name>A0AAV2TKC6_CALDB</name>
<keyword evidence="3" id="KW-0235">DNA replication</keyword>
<dbReference type="GO" id="GO:0005664">
    <property type="term" value="C:nuclear origin of replication recognition complex"/>
    <property type="evidence" value="ECO:0007669"/>
    <property type="project" value="InterPro"/>
</dbReference>
<evidence type="ECO:0000259" key="8">
    <source>
        <dbReference type="Pfam" id="PF18137"/>
    </source>
</evidence>
<sequence>MEKILAFQAPVKGSSLKSKPVSRGHELFADAWKTLVSEIESKQKLLSSEIFNDLRTFIDGSYQQWLRRSFDSAPDAQIPTALLLAGVNTPDHFLLYTRIRAFVLKSHGCLAVVNPGSNTLSLRALTSSVVRQMTTGSSDKPDLGGSFYCDESEHEEDPSLAVGEEKLTLDDVLGQIAPSVRLTYLALTEWYHAKVASKRMVHRDDPTKPDSTTPHFRRSLSHPDNARRARPSLFTHRSVNRTVTTRRFTERQVLSNRKKITVKAESRSPSSSPSPVRLKKSPDIQDEELTKLDDRSTRGPLVIILPQVESIPSQVLQDFIQLTSIYASGGGRGPSYSLPLCLVFGLSTTPEAGLETRLTASTLGRLAMQRFTVPPPATFLESVLTQLIEFPGFHLSKSVLNYLLDSVFLCMDYSVQNFIQRVKFCMLEHYLRCPHPELMLPPDQARKHLSSLSVTELANTITLCYPSLADVNKDGRDVNSPPRLLSPEREHLSAGSRSILIDRIMEKIEMHWTVQYLVPHVLRWLMVIASPLANNPLGKSFSDIYRVWLGDNLAKSERYLMMINLLQGLSMRTMVDTLRAASGLLRFIISSSSPVRVKRPHVGQNNIWPSKILSVGQMHLASLAAATSKWADELEQAGTDISNNRDSEALKNESFLPSTATPPSTPVSCFAQKLNALDGKRKLSLRGLRQQLQEIAAVSPARRTIYQSDWEKKKLAFFNWLALELTELIPTPFSLPLHELFYGPYFPTTDGVLHHAIRQRLNPSQQRCLHKALVDPGSYLQIQDLTMNSPDCLDKSLSDLCILYRLHLESSKMINLYDWLMAFATVLGEEVRRDHPPSRLTQVRFLHGVAQLHYLGCIKSTRRKADHVQRLNWNLFG</sequence>
<feature type="region of interest" description="Disordered" evidence="6">
    <location>
        <begin position="133"/>
        <end position="155"/>
    </location>
</feature>
<feature type="domain" description="Origin recognition complex subunit 3 winged helix C-terminal" evidence="8">
    <location>
        <begin position="769"/>
        <end position="873"/>
    </location>
</feature>
<proteinExistence type="inferred from homology"/>
<dbReference type="GO" id="GO:0006270">
    <property type="term" value="P:DNA replication initiation"/>
    <property type="evidence" value="ECO:0007669"/>
    <property type="project" value="TreeGrafter"/>
</dbReference>
<dbReference type="GO" id="GO:0003688">
    <property type="term" value="F:DNA replication origin binding"/>
    <property type="evidence" value="ECO:0007669"/>
    <property type="project" value="TreeGrafter"/>
</dbReference>
<dbReference type="EMBL" id="CAXLJL010000390">
    <property type="protein sequence ID" value="CAL5137409.1"/>
    <property type="molecule type" value="Genomic_DNA"/>
</dbReference>
<dbReference type="Pfam" id="PF18137">
    <property type="entry name" value="WHD_ORC"/>
    <property type="match status" value="1"/>
</dbReference>
<feature type="domain" description="Origin recognition complex subunit 3 N-terminal" evidence="7">
    <location>
        <begin position="7"/>
        <end position="434"/>
    </location>
</feature>
<dbReference type="CDD" id="cd20704">
    <property type="entry name" value="Orc3"/>
    <property type="match status" value="2"/>
</dbReference>
<evidence type="ECO:0000259" key="7">
    <source>
        <dbReference type="Pfam" id="PF07034"/>
    </source>
</evidence>
<organism evidence="9 10">
    <name type="scientific">Calicophoron daubneyi</name>
    <name type="common">Rumen fluke</name>
    <name type="synonym">Paramphistomum daubneyi</name>
    <dbReference type="NCBI Taxonomy" id="300641"/>
    <lineage>
        <taxon>Eukaryota</taxon>
        <taxon>Metazoa</taxon>
        <taxon>Spiralia</taxon>
        <taxon>Lophotrochozoa</taxon>
        <taxon>Platyhelminthes</taxon>
        <taxon>Trematoda</taxon>
        <taxon>Digenea</taxon>
        <taxon>Plagiorchiida</taxon>
        <taxon>Pronocephalata</taxon>
        <taxon>Paramphistomoidea</taxon>
        <taxon>Paramphistomidae</taxon>
        <taxon>Calicophoron</taxon>
    </lineage>
</organism>
<dbReference type="Pfam" id="PF07034">
    <property type="entry name" value="ORC3_N"/>
    <property type="match status" value="1"/>
</dbReference>
<keyword evidence="5" id="KW-0539">Nucleus</keyword>
<evidence type="ECO:0000313" key="10">
    <source>
        <dbReference type="Proteomes" id="UP001497525"/>
    </source>
</evidence>
<feature type="compositionally biased region" description="Basic and acidic residues" evidence="6">
    <location>
        <begin position="280"/>
        <end position="292"/>
    </location>
</feature>
<gene>
    <name evidence="9" type="ORF">CDAUBV1_LOCUS11722</name>
</gene>
<evidence type="ECO:0008006" key="11">
    <source>
        <dbReference type="Google" id="ProtNLM"/>
    </source>
</evidence>
<dbReference type="InterPro" id="IPR040855">
    <property type="entry name" value="ORC_WH_C"/>
</dbReference>
<evidence type="ECO:0000256" key="4">
    <source>
        <dbReference type="ARBA" id="ARBA00023125"/>
    </source>
</evidence>
<dbReference type="PANTHER" id="PTHR12748:SF0">
    <property type="entry name" value="ORIGIN RECOGNITION COMPLEX SUBUNIT 3"/>
    <property type="match status" value="1"/>
</dbReference>
<comment type="caution">
    <text evidence="9">The sequence shown here is derived from an EMBL/GenBank/DDBJ whole genome shotgun (WGS) entry which is preliminary data.</text>
</comment>
<feature type="region of interest" description="Disordered" evidence="6">
    <location>
        <begin position="258"/>
        <end position="292"/>
    </location>
</feature>
<evidence type="ECO:0000256" key="3">
    <source>
        <dbReference type="ARBA" id="ARBA00022705"/>
    </source>
</evidence>
<feature type="region of interest" description="Disordered" evidence="6">
    <location>
        <begin position="201"/>
        <end position="239"/>
    </location>
</feature>
<evidence type="ECO:0000256" key="6">
    <source>
        <dbReference type="SAM" id="MobiDB-lite"/>
    </source>
</evidence>
<keyword evidence="4" id="KW-0238">DNA-binding</keyword>
<dbReference type="GO" id="GO:0031261">
    <property type="term" value="C:DNA replication preinitiation complex"/>
    <property type="evidence" value="ECO:0007669"/>
    <property type="project" value="TreeGrafter"/>
</dbReference>
<dbReference type="PANTHER" id="PTHR12748">
    <property type="entry name" value="ORIGIN RECOGNITION COMPLEX SUBUNIT 3"/>
    <property type="match status" value="1"/>
</dbReference>
<evidence type="ECO:0000256" key="5">
    <source>
        <dbReference type="ARBA" id="ARBA00023242"/>
    </source>
</evidence>
<evidence type="ECO:0000313" key="9">
    <source>
        <dbReference type="EMBL" id="CAL5137409.1"/>
    </source>
</evidence>
<protein>
    <recommendedName>
        <fullName evidence="11">Origin recognition complex subunit 3</fullName>
    </recommendedName>
</protein>
<reference evidence="9" key="1">
    <citation type="submission" date="2024-06" db="EMBL/GenBank/DDBJ databases">
        <authorList>
            <person name="Liu X."/>
            <person name="Lenzi L."/>
            <person name="Haldenby T S."/>
            <person name="Uol C."/>
        </authorList>
    </citation>
    <scope>NUCLEOTIDE SEQUENCE</scope>
</reference>
<accession>A0AAV2TKC6</accession>
<dbReference type="Proteomes" id="UP001497525">
    <property type="component" value="Unassembled WGS sequence"/>
</dbReference>
<dbReference type="GO" id="GO:0005656">
    <property type="term" value="C:nuclear pre-replicative complex"/>
    <property type="evidence" value="ECO:0007669"/>
    <property type="project" value="TreeGrafter"/>
</dbReference>
<feature type="compositionally biased region" description="Low complexity" evidence="6">
    <location>
        <begin position="267"/>
        <end position="276"/>
    </location>
</feature>